<dbReference type="RefSeq" id="WP_091686297.1">
    <property type="nucleotide sequence ID" value="NZ_FOSN01000026.1"/>
</dbReference>
<dbReference type="EMBL" id="FOSN01000026">
    <property type="protein sequence ID" value="SFK82917.1"/>
    <property type="molecule type" value="Genomic_DNA"/>
</dbReference>
<dbReference type="AlphaFoldDB" id="A0A1I4CRQ5"/>
<evidence type="ECO:0000256" key="1">
    <source>
        <dbReference type="SAM" id="MobiDB-lite"/>
    </source>
</evidence>
<evidence type="ECO:0000313" key="2">
    <source>
        <dbReference type="EMBL" id="SFK82917.1"/>
    </source>
</evidence>
<dbReference type="Proteomes" id="UP000198755">
    <property type="component" value="Unassembled WGS sequence"/>
</dbReference>
<name>A0A1I4CRQ5_9HYPH</name>
<reference evidence="2 3" key="1">
    <citation type="submission" date="2016-10" db="EMBL/GenBank/DDBJ databases">
        <authorList>
            <person name="de Groot N.N."/>
        </authorList>
    </citation>
    <scope>NUCLEOTIDE SEQUENCE [LARGE SCALE GENOMIC DNA]</scope>
    <source>
        <strain evidence="2 3">NE2</strain>
    </source>
</reference>
<keyword evidence="3" id="KW-1185">Reference proteome</keyword>
<protein>
    <submittedName>
        <fullName evidence="2">Uncharacterized protein</fullName>
    </submittedName>
</protein>
<organism evidence="2 3">
    <name type="scientific">Methylocapsa palsarum</name>
    <dbReference type="NCBI Taxonomy" id="1612308"/>
    <lineage>
        <taxon>Bacteria</taxon>
        <taxon>Pseudomonadati</taxon>
        <taxon>Pseudomonadota</taxon>
        <taxon>Alphaproteobacteria</taxon>
        <taxon>Hyphomicrobiales</taxon>
        <taxon>Beijerinckiaceae</taxon>
        <taxon>Methylocapsa</taxon>
    </lineage>
</organism>
<evidence type="ECO:0000313" key="3">
    <source>
        <dbReference type="Proteomes" id="UP000198755"/>
    </source>
</evidence>
<feature type="region of interest" description="Disordered" evidence="1">
    <location>
        <begin position="1"/>
        <end position="22"/>
    </location>
</feature>
<sequence length="101" mass="11268">MSKAMKVLAAEPEITEDDLNDETSDPVTAGILEALEAQIFQAIFDAQELLLQKGVNKRLIANLLLNDVAATYASLGKTFECSEESMVQVFLDHWKQRGRRN</sequence>
<feature type="compositionally biased region" description="Acidic residues" evidence="1">
    <location>
        <begin position="13"/>
        <end position="22"/>
    </location>
</feature>
<accession>A0A1I4CRQ5</accession>
<gene>
    <name evidence="2" type="ORF">SAMN05444581_12628</name>
</gene>
<proteinExistence type="predicted"/>